<name>A0A9N8KX02_CHRIL</name>
<evidence type="ECO:0000313" key="1">
    <source>
        <dbReference type="EMBL" id="CAD0206673.1"/>
    </source>
</evidence>
<dbReference type="EMBL" id="LR824032">
    <property type="protein sequence ID" value="CAD0206673.1"/>
    <property type="molecule type" value="Genomic_DNA"/>
</dbReference>
<keyword evidence="2" id="KW-1185">Reference proteome</keyword>
<reference evidence="1" key="1">
    <citation type="submission" date="2021-12" db="EMBL/GenBank/DDBJ databases">
        <authorList>
            <person name="King R."/>
        </authorList>
    </citation>
    <scope>NUCLEOTIDE SEQUENCE</scope>
</reference>
<evidence type="ECO:0000313" key="2">
    <source>
        <dbReference type="Proteomes" id="UP001154114"/>
    </source>
</evidence>
<protein>
    <submittedName>
        <fullName evidence="1">Uncharacterized protein</fullName>
    </submittedName>
</protein>
<gene>
    <name evidence="1" type="ORF">CINC_LOCUS8964</name>
</gene>
<proteinExistence type="predicted"/>
<sequence>MILTATRYSYATYYSAHACLQTQVHSLFFYSHNPTRRQSDTTGERSGARHTFLRAFRNTEAVIFISKTHTPFKNSVPAVEIELETFVFVVIRFYHSFVTASKAVRLAFFF</sequence>
<dbReference type="Proteomes" id="UP001154114">
    <property type="component" value="Chromosome 29"/>
</dbReference>
<accession>A0A9N8KX02</accession>
<dbReference type="AlphaFoldDB" id="A0A9N8KX02"/>
<organism evidence="1 2">
    <name type="scientific">Chrysodeixis includens</name>
    <name type="common">Soybean looper</name>
    <name type="synonym">Pseudoplusia includens</name>
    <dbReference type="NCBI Taxonomy" id="689277"/>
    <lineage>
        <taxon>Eukaryota</taxon>
        <taxon>Metazoa</taxon>
        <taxon>Ecdysozoa</taxon>
        <taxon>Arthropoda</taxon>
        <taxon>Hexapoda</taxon>
        <taxon>Insecta</taxon>
        <taxon>Pterygota</taxon>
        <taxon>Neoptera</taxon>
        <taxon>Endopterygota</taxon>
        <taxon>Lepidoptera</taxon>
        <taxon>Glossata</taxon>
        <taxon>Ditrysia</taxon>
        <taxon>Noctuoidea</taxon>
        <taxon>Noctuidae</taxon>
        <taxon>Plusiinae</taxon>
        <taxon>Chrysodeixis</taxon>
    </lineage>
</organism>